<accession>A0A8H7E3P8</accession>
<proteinExistence type="predicted"/>
<dbReference type="EMBL" id="JAACFV010000042">
    <property type="protein sequence ID" value="KAF7509394.1"/>
    <property type="molecule type" value="Genomic_DNA"/>
</dbReference>
<sequence>MHKPTLLVALATVSTTVVYAQNRCQMFISHLPGDNPIASVPDAGEITQGCAVSSVDPAAADKNAGGDCKTLGTFAVDIKKDITVAKDVTGLDDDVRIFIFNRNLKEGFVKYKAADLNFEDFNQCLTTLDGSLDFNVRFQRCEFDCP</sequence>
<reference evidence="2" key="1">
    <citation type="submission" date="2020-02" db="EMBL/GenBank/DDBJ databases">
        <authorList>
            <person name="Palmer J.M."/>
        </authorList>
    </citation>
    <scope>NUCLEOTIDE SEQUENCE</scope>
    <source>
        <strain evidence="2">EPUS1.4</strain>
        <tissue evidence="2">Thallus</tissue>
    </source>
</reference>
<evidence type="ECO:0000256" key="1">
    <source>
        <dbReference type="SAM" id="SignalP"/>
    </source>
</evidence>
<name>A0A8H7E3P8_9EURO</name>
<keyword evidence="1" id="KW-0732">Signal</keyword>
<dbReference type="Proteomes" id="UP000606974">
    <property type="component" value="Unassembled WGS sequence"/>
</dbReference>
<organism evidence="2 3">
    <name type="scientific">Endocarpon pusillum</name>
    <dbReference type="NCBI Taxonomy" id="364733"/>
    <lineage>
        <taxon>Eukaryota</taxon>
        <taxon>Fungi</taxon>
        <taxon>Dikarya</taxon>
        <taxon>Ascomycota</taxon>
        <taxon>Pezizomycotina</taxon>
        <taxon>Eurotiomycetes</taxon>
        <taxon>Chaetothyriomycetidae</taxon>
        <taxon>Verrucariales</taxon>
        <taxon>Verrucariaceae</taxon>
        <taxon>Endocarpon</taxon>
    </lineage>
</organism>
<evidence type="ECO:0000313" key="3">
    <source>
        <dbReference type="Proteomes" id="UP000606974"/>
    </source>
</evidence>
<gene>
    <name evidence="2" type="ORF">GJ744_008117</name>
</gene>
<feature type="chain" id="PRO_5034139504" evidence="1">
    <location>
        <begin position="21"/>
        <end position="146"/>
    </location>
</feature>
<dbReference type="OrthoDB" id="10471644at2759"/>
<feature type="signal peptide" evidence="1">
    <location>
        <begin position="1"/>
        <end position="20"/>
    </location>
</feature>
<keyword evidence="3" id="KW-1185">Reference proteome</keyword>
<dbReference type="AlphaFoldDB" id="A0A8H7E3P8"/>
<comment type="caution">
    <text evidence="2">The sequence shown here is derived from an EMBL/GenBank/DDBJ whole genome shotgun (WGS) entry which is preliminary data.</text>
</comment>
<protein>
    <submittedName>
        <fullName evidence="2">Uncharacterized protein</fullName>
    </submittedName>
</protein>
<evidence type="ECO:0000313" key="2">
    <source>
        <dbReference type="EMBL" id="KAF7509394.1"/>
    </source>
</evidence>